<dbReference type="GO" id="GO:0003677">
    <property type="term" value="F:DNA binding"/>
    <property type="evidence" value="ECO:0007669"/>
    <property type="project" value="UniProtKB-KW"/>
</dbReference>
<name>A0A2A8CZS8_9BACT</name>
<dbReference type="InterPro" id="IPR036390">
    <property type="entry name" value="WH_DNA-bd_sf"/>
</dbReference>
<dbReference type="Pfam" id="PF03965">
    <property type="entry name" value="Penicillinase_R"/>
    <property type="match status" value="1"/>
</dbReference>
<sequence>MSDPNLPLPTDAELSLLRVLWREGPSTVRHVLDHVDEAGYTTVLKQLQIMHEKGLVTRDESSRAHVYAAAVEERATERRLVDDLLDRAFGGSASRLVAHAISGDRVSGEELGAIRELLDSLQSDDADDGIDNQ</sequence>
<dbReference type="Gene3D" id="1.10.4040.10">
    <property type="entry name" value="Penicillinase repressor domain"/>
    <property type="match status" value="1"/>
</dbReference>
<accession>A0A2A8CZS8</accession>
<evidence type="ECO:0000256" key="3">
    <source>
        <dbReference type="ARBA" id="ARBA00023125"/>
    </source>
</evidence>
<evidence type="ECO:0000313" key="5">
    <source>
        <dbReference type="EMBL" id="PEN14202.1"/>
    </source>
</evidence>
<reference evidence="5 6" key="1">
    <citation type="submission" date="2017-10" db="EMBL/GenBank/DDBJ databases">
        <title>Draft genome of Longibacter Salinarum.</title>
        <authorList>
            <person name="Goh K.M."/>
            <person name="Shamsir M.S."/>
            <person name="Lim S.W."/>
        </authorList>
    </citation>
    <scope>NUCLEOTIDE SEQUENCE [LARGE SCALE GENOMIC DNA]</scope>
    <source>
        <strain evidence="5 6">KCTC 52045</strain>
    </source>
</reference>
<gene>
    <name evidence="5" type="ORF">CRI94_03950</name>
</gene>
<dbReference type="SUPFAM" id="SSF46785">
    <property type="entry name" value="Winged helix' DNA-binding domain"/>
    <property type="match status" value="1"/>
</dbReference>
<dbReference type="InterPro" id="IPR036388">
    <property type="entry name" value="WH-like_DNA-bd_sf"/>
</dbReference>
<protein>
    <submittedName>
        <fullName evidence="5">Transcriptional regulator</fullName>
    </submittedName>
</protein>
<keyword evidence="2" id="KW-0805">Transcription regulation</keyword>
<comment type="caution">
    <text evidence="5">The sequence shown here is derived from an EMBL/GenBank/DDBJ whole genome shotgun (WGS) entry which is preliminary data.</text>
</comment>
<dbReference type="Gene3D" id="1.10.10.10">
    <property type="entry name" value="Winged helix-like DNA-binding domain superfamily/Winged helix DNA-binding domain"/>
    <property type="match status" value="1"/>
</dbReference>
<dbReference type="RefSeq" id="WP_098074380.1">
    <property type="nucleotide sequence ID" value="NZ_PDEQ01000002.1"/>
</dbReference>
<proteinExistence type="inferred from homology"/>
<evidence type="ECO:0000313" key="6">
    <source>
        <dbReference type="Proteomes" id="UP000220102"/>
    </source>
</evidence>
<keyword evidence="4" id="KW-0804">Transcription</keyword>
<evidence type="ECO:0000256" key="2">
    <source>
        <dbReference type="ARBA" id="ARBA00023015"/>
    </source>
</evidence>
<organism evidence="5 6">
    <name type="scientific">Longibacter salinarum</name>
    <dbReference type="NCBI Taxonomy" id="1850348"/>
    <lineage>
        <taxon>Bacteria</taxon>
        <taxon>Pseudomonadati</taxon>
        <taxon>Rhodothermota</taxon>
        <taxon>Rhodothermia</taxon>
        <taxon>Rhodothermales</taxon>
        <taxon>Salisaetaceae</taxon>
        <taxon>Longibacter</taxon>
    </lineage>
</organism>
<evidence type="ECO:0000256" key="1">
    <source>
        <dbReference type="ARBA" id="ARBA00011046"/>
    </source>
</evidence>
<dbReference type="OrthoDB" id="279010at2"/>
<dbReference type="EMBL" id="PDEQ01000002">
    <property type="protein sequence ID" value="PEN14202.1"/>
    <property type="molecule type" value="Genomic_DNA"/>
</dbReference>
<keyword evidence="6" id="KW-1185">Reference proteome</keyword>
<dbReference type="GO" id="GO:0045892">
    <property type="term" value="P:negative regulation of DNA-templated transcription"/>
    <property type="evidence" value="ECO:0007669"/>
    <property type="project" value="InterPro"/>
</dbReference>
<evidence type="ECO:0000256" key="4">
    <source>
        <dbReference type="ARBA" id="ARBA00023163"/>
    </source>
</evidence>
<dbReference type="PIRSF" id="PIRSF019455">
    <property type="entry name" value="CopR_AtkY"/>
    <property type="match status" value="1"/>
</dbReference>
<comment type="similarity">
    <text evidence="1">Belongs to the BlaI transcriptional regulatory family.</text>
</comment>
<keyword evidence="3" id="KW-0238">DNA-binding</keyword>
<dbReference type="Proteomes" id="UP000220102">
    <property type="component" value="Unassembled WGS sequence"/>
</dbReference>
<dbReference type="AlphaFoldDB" id="A0A2A8CZS8"/>
<dbReference type="InterPro" id="IPR005650">
    <property type="entry name" value="BlaI_family"/>
</dbReference>